<dbReference type="NCBIfam" id="TIGR00026">
    <property type="entry name" value="hi_GC_TIGR00026"/>
    <property type="match status" value="1"/>
</dbReference>
<organism evidence="3 4">
    <name type="scientific">Spongiibacter pelagi</name>
    <dbReference type="NCBI Taxonomy" id="2760804"/>
    <lineage>
        <taxon>Bacteria</taxon>
        <taxon>Pseudomonadati</taxon>
        <taxon>Pseudomonadota</taxon>
        <taxon>Gammaproteobacteria</taxon>
        <taxon>Cellvibrionales</taxon>
        <taxon>Spongiibacteraceae</taxon>
        <taxon>Spongiibacter</taxon>
    </lineage>
</organism>
<dbReference type="AlphaFoldDB" id="A0A927BYH8"/>
<dbReference type="EMBL" id="JACXLD010000001">
    <property type="protein sequence ID" value="MBD2857894.1"/>
    <property type="molecule type" value="Genomic_DNA"/>
</dbReference>
<comment type="catalytic activity">
    <reaction evidence="2">
        <text>oxidized coenzyme F420-(gamma-L-Glu)(n) + a quinol + H(+) = reduced coenzyme F420-(gamma-L-Glu)(n) + a quinone</text>
        <dbReference type="Rhea" id="RHEA:39663"/>
        <dbReference type="Rhea" id="RHEA-COMP:12939"/>
        <dbReference type="Rhea" id="RHEA-COMP:14378"/>
        <dbReference type="ChEBI" id="CHEBI:15378"/>
        <dbReference type="ChEBI" id="CHEBI:24646"/>
        <dbReference type="ChEBI" id="CHEBI:132124"/>
        <dbReference type="ChEBI" id="CHEBI:133980"/>
        <dbReference type="ChEBI" id="CHEBI:139511"/>
    </reaction>
</comment>
<keyword evidence="4" id="KW-1185">Reference proteome</keyword>
<dbReference type="InterPro" id="IPR012349">
    <property type="entry name" value="Split_barrel_FMN-bd"/>
</dbReference>
<dbReference type="Pfam" id="PF04075">
    <property type="entry name" value="F420H2_quin_red"/>
    <property type="match status" value="1"/>
</dbReference>
<gene>
    <name evidence="3" type="ORF">IB286_02665</name>
</gene>
<proteinExistence type="inferred from homology"/>
<evidence type="ECO:0000256" key="1">
    <source>
        <dbReference type="ARBA" id="ARBA00008710"/>
    </source>
</evidence>
<dbReference type="InterPro" id="IPR004378">
    <property type="entry name" value="F420H2_quin_Rdtase"/>
</dbReference>
<dbReference type="PANTHER" id="PTHR39428:SF3">
    <property type="entry name" value="DEAZAFLAVIN-DEPENDENT NITROREDUCTASE"/>
    <property type="match status" value="1"/>
</dbReference>
<evidence type="ECO:0000313" key="3">
    <source>
        <dbReference type="EMBL" id="MBD2857894.1"/>
    </source>
</evidence>
<reference evidence="3" key="1">
    <citation type="submission" date="2020-09" db="EMBL/GenBank/DDBJ databases">
        <authorList>
            <person name="Yoon J.-W."/>
        </authorList>
    </citation>
    <scope>NUCLEOTIDE SEQUENCE</scope>
    <source>
        <strain evidence="3">KMU-158</strain>
    </source>
</reference>
<dbReference type="PANTHER" id="PTHR39428">
    <property type="entry name" value="F420H(2)-DEPENDENT QUINONE REDUCTASE RV1261C"/>
    <property type="match status" value="1"/>
</dbReference>
<dbReference type="Proteomes" id="UP000610558">
    <property type="component" value="Unassembled WGS sequence"/>
</dbReference>
<evidence type="ECO:0000256" key="2">
    <source>
        <dbReference type="ARBA" id="ARBA00049106"/>
    </source>
</evidence>
<protein>
    <submittedName>
        <fullName evidence="3">Nitroreductase family deazaflavin-dependent oxidoreductase</fullName>
    </submittedName>
</protein>
<evidence type="ECO:0000313" key="4">
    <source>
        <dbReference type="Proteomes" id="UP000610558"/>
    </source>
</evidence>
<comment type="similarity">
    <text evidence="1">Belongs to the F420H(2)-dependent quinone reductase family.</text>
</comment>
<dbReference type="GO" id="GO:0070967">
    <property type="term" value="F:coenzyme F420 binding"/>
    <property type="evidence" value="ECO:0007669"/>
    <property type="project" value="TreeGrafter"/>
</dbReference>
<dbReference type="GO" id="GO:0016491">
    <property type="term" value="F:oxidoreductase activity"/>
    <property type="evidence" value="ECO:0007669"/>
    <property type="project" value="InterPro"/>
</dbReference>
<dbReference type="Gene3D" id="2.30.110.10">
    <property type="entry name" value="Electron Transport, Fmn-binding Protein, Chain A"/>
    <property type="match status" value="1"/>
</dbReference>
<accession>A0A927BYH8</accession>
<name>A0A927BYH8_9GAMM</name>
<sequence>MVQPILRWATKLNIWVFKASGGRLMKTFLGKAPICVVTTTGAKTGKKREIALIDINWGDNKILVASKGGMSKHPVWYYNVKANPLVEILAEGGRRTYQARLATPEEKKEVWPVLVGVYEDFDEYQARTDRDIPVFICEPLA</sequence>
<dbReference type="GO" id="GO:0005886">
    <property type="term" value="C:plasma membrane"/>
    <property type="evidence" value="ECO:0007669"/>
    <property type="project" value="TreeGrafter"/>
</dbReference>
<comment type="caution">
    <text evidence="3">The sequence shown here is derived from an EMBL/GenBank/DDBJ whole genome shotgun (WGS) entry which is preliminary data.</text>
</comment>